<evidence type="ECO:0000313" key="2">
    <source>
        <dbReference type="EMBL" id="KAG5677856.1"/>
    </source>
</evidence>
<keyword evidence="3" id="KW-1185">Reference proteome</keyword>
<dbReference type="PANTHER" id="PTHR39951:SF1">
    <property type="entry name" value="FI22632P1"/>
    <property type="match status" value="1"/>
</dbReference>
<dbReference type="EMBL" id="JADBJN010000002">
    <property type="protein sequence ID" value="KAG5677856.1"/>
    <property type="molecule type" value="Genomic_DNA"/>
</dbReference>
<comment type="caution">
    <text evidence="2">The sequence shown here is derived from an EMBL/GenBank/DDBJ whole genome shotgun (WGS) entry which is preliminary data.</text>
</comment>
<reference evidence="2" key="1">
    <citation type="submission" date="2021-03" db="EMBL/GenBank/DDBJ databases">
        <title>Chromosome level genome of the anhydrobiotic midge Polypedilum vanderplanki.</title>
        <authorList>
            <person name="Yoshida Y."/>
            <person name="Kikawada T."/>
            <person name="Gusev O."/>
        </authorList>
    </citation>
    <scope>NUCLEOTIDE SEQUENCE</scope>
    <source>
        <strain evidence="2">NIAS01</strain>
        <tissue evidence="2">Whole body or cell culture</tissue>
    </source>
</reference>
<protein>
    <submittedName>
        <fullName evidence="2">Uncharacterized protein</fullName>
    </submittedName>
</protein>
<proteinExistence type="predicted"/>
<feature type="signal peptide" evidence="1">
    <location>
        <begin position="1"/>
        <end position="22"/>
    </location>
</feature>
<feature type="chain" id="PRO_5039922188" evidence="1">
    <location>
        <begin position="23"/>
        <end position="143"/>
    </location>
</feature>
<dbReference type="OrthoDB" id="6617171at2759"/>
<keyword evidence="1" id="KW-0732">Signal</keyword>
<evidence type="ECO:0000256" key="1">
    <source>
        <dbReference type="SAM" id="SignalP"/>
    </source>
</evidence>
<dbReference type="PANTHER" id="PTHR39951">
    <property type="entry name" value="FI22632P1"/>
    <property type="match status" value="1"/>
</dbReference>
<dbReference type="AlphaFoldDB" id="A0A9J6C7L7"/>
<dbReference type="Proteomes" id="UP001107558">
    <property type="component" value="Chromosome 2"/>
</dbReference>
<name>A0A9J6C7L7_POLVA</name>
<sequence>MNSIFFIPTILLAILVISQVNATLDWTNLDLMNFQYFKEKPTTTVKPIFFRSHGHLYSIRRIPDSPNKFQQTVSKTKAVLKYLKGVAFGTEEEKIKISHEFDPTSAEKLSKSFQEKHGKYGEKLVEFLGSGPSRENLIRAGAI</sequence>
<gene>
    <name evidence="2" type="ORF">PVAND_007576</name>
</gene>
<evidence type="ECO:0000313" key="3">
    <source>
        <dbReference type="Proteomes" id="UP001107558"/>
    </source>
</evidence>
<organism evidence="2 3">
    <name type="scientific">Polypedilum vanderplanki</name>
    <name type="common">Sleeping chironomid midge</name>
    <dbReference type="NCBI Taxonomy" id="319348"/>
    <lineage>
        <taxon>Eukaryota</taxon>
        <taxon>Metazoa</taxon>
        <taxon>Ecdysozoa</taxon>
        <taxon>Arthropoda</taxon>
        <taxon>Hexapoda</taxon>
        <taxon>Insecta</taxon>
        <taxon>Pterygota</taxon>
        <taxon>Neoptera</taxon>
        <taxon>Endopterygota</taxon>
        <taxon>Diptera</taxon>
        <taxon>Nematocera</taxon>
        <taxon>Chironomoidea</taxon>
        <taxon>Chironomidae</taxon>
        <taxon>Chironominae</taxon>
        <taxon>Polypedilum</taxon>
        <taxon>Polypedilum</taxon>
    </lineage>
</organism>
<accession>A0A9J6C7L7</accession>